<dbReference type="InterPro" id="IPR050730">
    <property type="entry name" value="UBX_domain-protein"/>
</dbReference>
<name>A0A9P8PBW0_9ASCO</name>
<dbReference type="RefSeq" id="XP_046063048.1">
    <property type="nucleotide sequence ID" value="XM_046203253.1"/>
</dbReference>
<sequence>MDELIPTFLEITSTDDVDVAKTFLDMSGGDLDTAVSLFFEHGSGIGTRESSNDAELAGRLQQEMYQEPQQEQEDIRMPIQPVHDQLVSDYMRVDPQRGMFGRTQVGIFNQLEGEDEEDGVDVIDMDDEDSDEDSDDFQMLDEDGEPIRQQNNRRARRRRDFRTSTQRRLANIFRPPWDIVQKLDLDGAKLVARQEKKWILVNIQDMTDFRCQCLNRDFWSNQEIKEIVRENFVFLQYHHDSPNGEYYINMYPFSEYPHLAILDPITGERLKMWSGVPDINKWVEQVVDFMDRFSLDKDKKNPMVQHSVKPDVNSMSEEQLIEMAKSHSLDPSAAVQQDSVDIVDGEGTKDRPIELESDEPVIEAVDVPDPEGTAVTRIQIRSGDGKRVVKKFALEDPVLRVFQYAKFAFDVGDKKFHLAMQRENLLDKLDTTIEAAGLKNASLLLEVEDE</sequence>
<dbReference type="SMART" id="SM00594">
    <property type="entry name" value="UAS"/>
    <property type="match status" value="1"/>
</dbReference>
<evidence type="ECO:0000313" key="4">
    <source>
        <dbReference type="Proteomes" id="UP000769157"/>
    </source>
</evidence>
<dbReference type="PROSITE" id="PS50033">
    <property type="entry name" value="UBX"/>
    <property type="match status" value="1"/>
</dbReference>
<reference evidence="3" key="2">
    <citation type="submission" date="2021-01" db="EMBL/GenBank/DDBJ databases">
        <authorList>
            <person name="Schikora-Tamarit M.A."/>
        </authorList>
    </citation>
    <scope>NUCLEOTIDE SEQUENCE</scope>
    <source>
        <strain evidence="3">CBS6075</strain>
    </source>
</reference>
<dbReference type="InterPro" id="IPR009060">
    <property type="entry name" value="UBA-like_sf"/>
</dbReference>
<dbReference type="Gene3D" id="1.10.8.10">
    <property type="entry name" value="DNA helicase RuvA subunit, C-terminal domain"/>
    <property type="match status" value="1"/>
</dbReference>
<dbReference type="PANTHER" id="PTHR23322">
    <property type="entry name" value="FAS-ASSOCIATED PROTEIN"/>
    <property type="match status" value="1"/>
</dbReference>
<evidence type="ECO:0000259" key="2">
    <source>
        <dbReference type="PROSITE" id="PS50033"/>
    </source>
</evidence>
<dbReference type="GeneID" id="70234355"/>
<dbReference type="CDD" id="cd01767">
    <property type="entry name" value="UBX"/>
    <property type="match status" value="1"/>
</dbReference>
<dbReference type="CDD" id="cd02958">
    <property type="entry name" value="UAS"/>
    <property type="match status" value="1"/>
</dbReference>
<dbReference type="SMART" id="SM00166">
    <property type="entry name" value="UBX"/>
    <property type="match status" value="1"/>
</dbReference>
<dbReference type="Pfam" id="PF13899">
    <property type="entry name" value="Thioredoxin_7"/>
    <property type="match status" value="1"/>
</dbReference>
<dbReference type="CDD" id="cd14346">
    <property type="entry name" value="UBA_Ubx5_like"/>
    <property type="match status" value="1"/>
</dbReference>
<dbReference type="InterPro" id="IPR029071">
    <property type="entry name" value="Ubiquitin-like_domsf"/>
</dbReference>
<comment type="caution">
    <text evidence="3">The sequence shown here is derived from an EMBL/GenBank/DDBJ whole genome shotgun (WGS) entry which is preliminary data.</text>
</comment>
<dbReference type="InterPro" id="IPR001012">
    <property type="entry name" value="UBX_dom"/>
</dbReference>
<protein>
    <recommendedName>
        <fullName evidence="2">UBX domain-containing protein</fullName>
    </recommendedName>
</protein>
<dbReference type="SUPFAM" id="SSF54236">
    <property type="entry name" value="Ubiquitin-like"/>
    <property type="match status" value="1"/>
</dbReference>
<dbReference type="EMBL" id="JAEUBE010000158">
    <property type="protein sequence ID" value="KAH3668634.1"/>
    <property type="molecule type" value="Genomic_DNA"/>
</dbReference>
<dbReference type="Pfam" id="PF00789">
    <property type="entry name" value="UBX"/>
    <property type="match status" value="1"/>
</dbReference>
<dbReference type="InterPro" id="IPR036249">
    <property type="entry name" value="Thioredoxin-like_sf"/>
</dbReference>
<gene>
    <name evidence="3" type="ORF">OGAPHI_002388</name>
</gene>
<dbReference type="PANTHER" id="PTHR23322:SF6">
    <property type="entry name" value="UBX DOMAIN-CONTAINING PROTEIN 7"/>
    <property type="match status" value="1"/>
</dbReference>
<dbReference type="GO" id="GO:0043161">
    <property type="term" value="P:proteasome-mediated ubiquitin-dependent protein catabolic process"/>
    <property type="evidence" value="ECO:0007669"/>
    <property type="project" value="TreeGrafter"/>
</dbReference>
<dbReference type="SUPFAM" id="SSF46934">
    <property type="entry name" value="UBA-like"/>
    <property type="match status" value="1"/>
</dbReference>
<proteinExistence type="predicted"/>
<feature type="compositionally biased region" description="Acidic residues" evidence="1">
    <location>
        <begin position="124"/>
        <end position="144"/>
    </location>
</feature>
<dbReference type="Pfam" id="PF14555">
    <property type="entry name" value="UBA_4"/>
    <property type="match status" value="1"/>
</dbReference>
<dbReference type="Gene3D" id="3.40.30.10">
    <property type="entry name" value="Glutaredoxin"/>
    <property type="match status" value="1"/>
</dbReference>
<reference evidence="3" key="1">
    <citation type="journal article" date="2021" name="Open Biol.">
        <title>Shared evolutionary footprints suggest mitochondrial oxidative damage underlies multiple complex I losses in fungi.</title>
        <authorList>
            <person name="Schikora-Tamarit M.A."/>
            <person name="Marcet-Houben M."/>
            <person name="Nosek J."/>
            <person name="Gabaldon T."/>
        </authorList>
    </citation>
    <scope>NUCLEOTIDE SEQUENCE</scope>
    <source>
        <strain evidence="3">CBS6075</strain>
    </source>
</reference>
<evidence type="ECO:0000313" key="3">
    <source>
        <dbReference type="EMBL" id="KAH3668634.1"/>
    </source>
</evidence>
<dbReference type="AlphaFoldDB" id="A0A9P8PBW0"/>
<dbReference type="GO" id="GO:0043130">
    <property type="term" value="F:ubiquitin binding"/>
    <property type="evidence" value="ECO:0007669"/>
    <property type="project" value="TreeGrafter"/>
</dbReference>
<feature type="domain" description="UBX" evidence="2">
    <location>
        <begin position="371"/>
        <end position="446"/>
    </location>
</feature>
<feature type="region of interest" description="Disordered" evidence="1">
    <location>
        <begin position="124"/>
        <end position="162"/>
    </location>
</feature>
<dbReference type="SUPFAM" id="SSF52833">
    <property type="entry name" value="Thioredoxin-like"/>
    <property type="match status" value="1"/>
</dbReference>
<dbReference type="Gene3D" id="3.10.20.90">
    <property type="entry name" value="Phosphatidylinositol 3-kinase Catalytic Subunit, Chain A, domain 1"/>
    <property type="match status" value="1"/>
</dbReference>
<dbReference type="InterPro" id="IPR006577">
    <property type="entry name" value="UAS"/>
</dbReference>
<accession>A0A9P8PBW0</accession>
<dbReference type="OrthoDB" id="270602at2759"/>
<organism evidence="3 4">
    <name type="scientific">Ogataea philodendri</name>
    <dbReference type="NCBI Taxonomy" id="1378263"/>
    <lineage>
        <taxon>Eukaryota</taxon>
        <taxon>Fungi</taxon>
        <taxon>Dikarya</taxon>
        <taxon>Ascomycota</taxon>
        <taxon>Saccharomycotina</taxon>
        <taxon>Pichiomycetes</taxon>
        <taxon>Pichiales</taxon>
        <taxon>Pichiaceae</taxon>
        <taxon>Ogataea</taxon>
    </lineage>
</organism>
<evidence type="ECO:0000256" key="1">
    <source>
        <dbReference type="SAM" id="MobiDB-lite"/>
    </source>
</evidence>
<feature type="compositionally biased region" description="Basic residues" evidence="1">
    <location>
        <begin position="151"/>
        <end position="160"/>
    </location>
</feature>
<dbReference type="GO" id="GO:0005634">
    <property type="term" value="C:nucleus"/>
    <property type="evidence" value="ECO:0007669"/>
    <property type="project" value="TreeGrafter"/>
</dbReference>
<keyword evidence="4" id="KW-1185">Reference proteome</keyword>
<dbReference type="Proteomes" id="UP000769157">
    <property type="component" value="Unassembled WGS sequence"/>
</dbReference>